<name>K5Z978_9BACT</name>
<gene>
    <name evidence="1" type="ORF">HMPREF1076_03344</name>
</gene>
<reference evidence="1 2" key="1">
    <citation type="submission" date="2012-02" db="EMBL/GenBank/DDBJ databases">
        <title>The Genome Sequence of Parabacteroides goldsteinii CL02T12C30.</title>
        <authorList>
            <consortium name="The Broad Institute Genome Sequencing Platform"/>
            <person name="Earl A."/>
            <person name="Ward D."/>
            <person name="Feldgarden M."/>
            <person name="Gevers D."/>
            <person name="Zitomersky N.L."/>
            <person name="Coyne M.J."/>
            <person name="Comstock L.E."/>
            <person name="Young S.K."/>
            <person name="Zeng Q."/>
            <person name="Gargeya S."/>
            <person name="Fitzgerald M."/>
            <person name="Haas B."/>
            <person name="Abouelleil A."/>
            <person name="Alvarado L."/>
            <person name="Arachchi H.M."/>
            <person name="Berlin A."/>
            <person name="Chapman S.B."/>
            <person name="Gearin G."/>
            <person name="Goldberg J."/>
            <person name="Griggs A."/>
            <person name="Gujja S."/>
            <person name="Hansen M."/>
            <person name="Heiman D."/>
            <person name="Howarth C."/>
            <person name="Larimer J."/>
            <person name="Lui A."/>
            <person name="MacDonald P.J.P."/>
            <person name="McCowen C."/>
            <person name="Montmayeur A."/>
            <person name="Murphy C."/>
            <person name="Neiman D."/>
            <person name="Pearson M."/>
            <person name="Priest M."/>
            <person name="Roberts A."/>
            <person name="Saif S."/>
            <person name="Shea T."/>
            <person name="Sisk P."/>
            <person name="Stolte C."/>
            <person name="Sykes S."/>
            <person name="Wortman J."/>
            <person name="Nusbaum C."/>
            <person name="Birren B."/>
        </authorList>
    </citation>
    <scope>NUCLEOTIDE SEQUENCE [LARGE SCALE GENOMIC DNA]</scope>
    <source>
        <strain evidence="1 2">CL02T12C30</strain>
    </source>
</reference>
<sequence>MLSHAAPPFCTFEKCFRMLRRRFIPLQSAFARCAAILHANMDFFFKVSLIFSLRPLFCK</sequence>
<accession>K5Z978</accession>
<protein>
    <submittedName>
        <fullName evidence="1">Uncharacterized protein</fullName>
    </submittedName>
</protein>
<evidence type="ECO:0000313" key="2">
    <source>
        <dbReference type="Proteomes" id="UP000006330"/>
    </source>
</evidence>
<dbReference type="EMBL" id="AGZO01000023">
    <property type="protein sequence ID" value="EKN12179.1"/>
    <property type="molecule type" value="Genomic_DNA"/>
</dbReference>
<dbReference type="HOGENOM" id="CLU_2956424_0_0_10"/>
<comment type="caution">
    <text evidence="1">The sequence shown here is derived from an EMBL/GenBank/DDBJ whole genome shotgun (WGS) entry which is preliminary data.</text>
</comment>
<dbReference type="Proteomes" id="UP000006330">
    <property type="component" value="Unassembled WGS sequence"/>
</dbReference>
<proteinExistence type="predicted"/>
<evidence type="ECO:0000313" key="1">
    <source>
        <dbReference type="EMBL" id="EKN12179.1"/>
    </source>
</evidence>
<dbReference type="AlphaFoldDB" id="K5Z978"/>
<organism evidence="1 2">
    <name type="scientific">Parabacteroides goldsteinii CL02T12C30</name>
    <dbReference type="NCBI Taxonomy" id="999418"/>
    <lineage>
        <taxon>Bacteria</taxon>
        <taxon>Pseudomonadati</taxon>
        <taxon>Bacteroidota</taxon>
        <taxon>Bacteroidia</taxon>
        <taxon>Bacteroidales</taxon>
        <taxon>Tannerellaceae</taxon>
        <taxon>Parabacteroides</taxon>
    </lineage>
</organism>